<evidence type="ECO:0000313" key="6">
    <source>
        <dbReference type="EMBL" id="MCP8967232.1"/>
    </source>
</evidence>
<dbReference type="PROSITE" id="PS51831">
    <property type="entry name" value="HD"/>
    <property type="match status" value="1"/>
</dbReference>
<dbReference type="Pfam" id="PF13426">
    <property type="entry name" value="PAS_9"/>
    <property type="match status" value="1"/>
</dbReference>
<keyword evidence="6" id="KW-0548">Nucleotidyltransferase</keyword>
<dbReference type="Pfam" id="PF00990">
    <property type="entry name" value="GGDEF"/>
    <property type="match status" value="1"/>
</dbReference>
<dbReference type="CDD" id="cd00130">
    <property type="entry name" value="PAS"/>
    <property type="match status" value="2"/>
</dbReference>
<dbReference type="RefSeq" id="WP_254756675.1">
    <property type="nucleotide sequence ID" value="NZ_JANCLT010000001.1"/>
</dbReference>
<feature type="domain" description="HD" evidence="4">
    <location>
        <begin position="522"/>
        <end position="647"/>
    </location>
</feature>
<dbReference type="AlphaFoldDB" id="A0AA41X261"/>
<keyword evidence="6" id="KW-0808">Transferase</keyword>
<dbReference type="SUPFAM" id="SSF109604">
    <property type="entry name" value="HD-domain/PDEase-like"/>
    <property type="match status" value="1"/>
</dbReference>
<protein>
    <submittedName>
        <fullName evidence="6">Diguanylate cyclase</fullName>
        <ecNumber evidence="6">2.7.7.65</ecNumber>
    </submittedName>
</protein>
<dbReference type="SUPFAM" id="SSF55073">
    <property type="entry name" value="Nucleotide cyclase"/>
    <property type="match status" value="1"/>
</dbReference>
<dbReference type="SMART" id="SM00091">
    <property type="entry name" value="PAS"/>
    <property type="match status" value="2"/>
</dbReference>
<dbReference type="EC" id="2.7.7.65" evidence="6"/>
<reference evidence="6" key="1">
    <citation type="submission" date="2022-07" db="EMBL/GenBank/DDBJ databases">
        <authorList>
            <person name="Li W.-J."/>
            <person name="Deng Q.-Q."/>
        </authorList>
    </citation>
    <scope>NUCLEOTIDE SEQUENCE</scope>
    <source>
        <strain evidence="6">SYSU M60031</strain>
    </source>
</reference>
<dbReference type="InterPro" id="IPR000014">
    <property type="entry name" value="PAS"/>
</dbReference>
<dbReference type="InterPro" id="IPR052163">
    <property type="entry name" value="DGC-Regulatory_Protein"/>
</dbReference>
<dbReference type="Gene3D" id="3.30.450.20">
    <property type="entry name" value="PAS domain"/>
    <property type="match status" value="2"/>
</dbReference>
<accession>A0AA41X261</accession>
<dbReference type="Pfam" id="PF08447">
    <property type="entry name" value="PAS_3"/>
    <property type="match status" value="1"/>
</dbReference>
<dbReference type="Gene3D" id="1.10.3210.10">
    <property type="entry name" value="Hypothetical protein af1432"/>
    <property type="match status" value="1"/>
</dbReference>
<dbReference type="CDD" id="cd01949">
    <property type="entry name" value="GGDEF"/>
    <property type="match status" value="1"/>
</dbReference>
<dbReference type="NCBIfam" id="TIGR00254">
    <property type="entry name" value="GGDEF"/>
    <property type="match status" value="1"/>
</dbReference>
<dbReference type="SMART" id="SM00267">
    <property type="entry name" value="GGDEF"/>
    <property type="match status" value="1"/>
</dbReference>
<dbReference type="InterPro" id="IPR000700">
    <property type="entry name" value="PAS-assoc_C"/>
</dbReference>
<feature type="domain" description="PAS" evidence="1">
    <location>
        <begin position="190"/>
        <end position="235"/>
    </location>
</feature>
<evidence type="ECO:0000259" key="3">
    <source>
        <dbReference type="PROSITE" id="PS50887"/>
    </source>
</evidence>
<dbReference type="InterPro" id="IPR035965">
    <property type="entry name" value="PAS-like_dom_sf"/>
</dbReference>
<dbReference type="InterPro" id="IPR029787">
    <property type="entry name" value="Nucleotide_cyclase"/>
</dbReference>
<dbReference type="InterPro" id="IPR001610">
    <property type="entry name" value="PAC"/>
</dbReference>
<dbReference type="PANTHER" id="PTHR46663">
    <property type="entry name" value="DIGUANYLATE CYCLASE DGCT-RELATED"/>
    <property type="match status" value="1"/>
</dbReference>
<dbReference type="PANTHER" id="PTHR46663:SF4">
    <property type="entry name" value="DIGUANYLATE CYCLASE DGCT-RELATED"/>
    <property type="match status" value="1"/>
</dbReference>
<dbReference type="CDD" id="cd00077">
    <property type="entry name" value="HDc"/>
    <property type="match status" value="1"/>
</dbReference>
<dbReference type="PROSITE" id="PS50887">
    <property type="entry name" value="GGDEF"/>
    <property type="match status" value="1"/>
</dbReference>
<evidence type="ECO:0000259" key="5">
    <source>
        <dbReference type="PROSITE" id="PS51832"/>
    </source>
</evidence>
<dbReference type="SMART" id="SM00086">
    <property type="entry name" value="PAC"/>
    <property type="match status" value="2"/>
</dbReference>
<dbReference type="NCBIfam" id="TIGR00229">
    <property type="entry name" value="sensory_box"/>
    <property type="match status" value="2"/>
</dbReference>
<feature type="domain" description="PAC" evidence="2">
    <location>
        <begin position="134"/>
        <end position="186"/>
    </location>
</feature>
<dbReference type="InterPro" id="IPR013655">
    <property type="entry name" value="PAS_fold_3"/>
</dbReference>
<evidence type="ECO:0000259" key="1">
    <source>
        <dbReference type="PROSITE" id="PS50112"/>
    </source>
</evidence>
<dbReference type="Pfam" id="PF13487">
    <property type="entry name" value="HD_5"/>
    <property type="match status" value="1"/>
</dbReference>
<dbReference type="GO" id="GO:0052621">
    <property type="term" value="F:diguanylate cyclase activity"/>
    <property type="evidence" value="ECO:0007669"/>
    <property type="project" value="UniProtKB-EC"/>
</dbReference>
<dbReference type="InterPro" id="IPR006674">
    <property type="entry name" value="HD_domain"/>
</dbReference>
<feature type="domain" description="HD-GYP" evidence="5">
    <location>
        <begin position="500"/>
        <end position="698"/>
    </location>
</feature>
<sequence length="703" mass="80186">MLIHDLAIIIITLFSAFIMERVYISRYVRQNKEYYAQIDFQKAELLRLRNQLEQERPWTAKENYQDILESIQEVIFQTDECGRWTFLNPAWCMVTGHSHEESIGHDWLAHVHPDDREAISDSMQESIAAGRESFRRTCRYVTKEDKVRWMECFIQLRREQDGTFAGAYGTLSDITDRVLAEQKASRVLKDLQDLKYALDESAILAITDAKGVITYVNDKFSEISQYTREELIGQTHGIVNSGYHGPSFFRDMWTTIRQGQVWRGEVKNSRKDGSTYWVDTTIVPVLDQEGKPQQYVSIRSDITGRKQAEQQLIELNHSLKELSARDGLTGIYNRRYFDEVLEQEWSRSGRNARPLSLILFDIDHFKLYNDHYGHQQGDACLQQAAQAMQQSVQRAVDMGARYGGEEFVLILPDTNLQGAMLVAERVREKLESLQIPHARSPVSSVVTGSFGVASLVPEDAATAQELLAQADRALYLAKRSGRNRVACYEELADMLPGPDIEPSPYSFVQQYIDVLHAQDMNTWEHSNRVSQYALLLAAGLGLNEQQREKVFMAALLHDIGKLDIPESILKKPGRLNKAEFQVIQQHPQLGWEKLARHEILRMDREILDGVMYHHERWDGAGYPAGLQGKEIPFIARLLGVADSFAAMTEHRVYKRGMTEEQALEELHRNKGKQFDPAMVDAFAGMLAADETDPAAVSPKAGEE</sequence>
<proteinExistence type="predicted"/>
<feature type="domain" description="PAS" evidence="1">
    <location>
        <begin position="60"/>
        <end position="130"/>
    </location>
</feature>
<dbReference type="SMART" id="SM00471">
    <property type="entry name" value="HDc"/>
    <property type="match status" value="1"/>
</dbReference>
<dbReference type="InterPro" id="IPR043128">
    <property type="entry name" value="Rev_trsase/Diguanyl_cyclase"/>
</dbReference>
<dbReference type="Gene3D" id="3.30.70.270">
    <property type="match status" value="1"/>
</dbReference>
<keyword evidence="7" id="KW-1185">Reference proteome</keyword>
<organism evidence="6 7">
    <name type="scientific">Ectobacillus ponti</name>
    <dbReference type="NCBI Taxonomy" id="2961894"/>
    <lineage>
        <taxon>Bacteria</taxon>
        <taxon>Bacillati</taxon>
        <taxon>Bacillota</taxon>
        <taxon>Bacilli</taxon>
        <taxon>Bacillales</taxon>
        <taxon>Bacillaceae</taxon>
        <taxon>Ectobacillus</taxon>
    </lineage>
</organism>
<evidence type="ECO:0000259" key="2">
    <source>
        <dbReference type="PROSITE" id="PS50113"/>
    </source>
</evidence>
<evidence type="ECO:0000313" key="7">
    <source>
        <dbReference type="Proteomes" id="UP001156102"/>
    </source>
</evidence>
<dbReference type="InterPro" id="IPR037522">
    <property type="entry name" value="HD_GYP_dom"/>
</dbReference>
<comment type="caution">
    <text evidence="6">The sequence shown here is derived from an EMBL/GenBank/DDBJ whole genome shotgun (WGS) entry which is preliminary data.</text>
</comment>
<feature type="domain" description="GGDEF" evidence="3">
    <location>
        <begin position="353"/>
        <end position="490"/>
    </location>
</feature>
<dbReference type="PROSITE" id="PS51832">
    <property type="entry name" value="HD_GYP"/>
    <property type="match status" value="1"/>
</dbReference>
<gene>
    <name evidence="6" type="ORF">NK662_01595</name>
</gene>
<dbReference type="InterPro" id="IPR003607">
    <property type="entry name" value="HD/PDEase_dom"/>
</dbReference>
<feature type="domain" description="PAC" evidence="2">
    <location>
        <begin position="262"/>
        <end position="314"/>
    </location>
</feature>
<dbReference type="PROSITE" id="PS50113">
    <property type="entry name" value="PAC"/>
    <property type="match status" value="2"/>
</dbReference>
<evidence type="ECO:0000259" key="4">
    <source>
        <dbReference type="PROSITE" id="PS51831"/>
    </source>
</evidence>
<name>A0AA41X261_9BACI</name>
<dbReference type="SUPFAM" id="SSF55785">
    <property type="entry name" value="PYP-like sensor domain (PAS domain)"/>
    <property type="match status" value="2"/>
</dbReference>
<dbReference type="Proteomes" id="UP001156102">
    <property type="component" value="Unassembled WGS sequence"/>
</dbReference>
<dbReference type="FunFam" id="3.30.70.270:FF:000001">
    <property type="entry name" value="Diguanylate cyclase domain protein"/>
    <property type="match status" value="1"/>
</dbReference>
<dbReference type="EMBL" id="JANCLT010000001">
    <property type="protein sequence ID" value="MCP8967232.1"/>
    <property type="molecule type" value="Genomic_DNA"/>
</dbReference>
<dbReference type="PROSITE" id="PS50112">
    <property type="entry name" value="PAS"/>
    <property type="match status" value="2"/>
</dbReference>
<dbReference type="InterPro" id="IPR000160">
    <property type="entry name" value="GGDEF_dom"/>
</dbReference>